<dbReference type="Proteomes" id="UP000284706">
    <property type="component" value="Unassembled WGS sequence"/>
</dbReference>
<gene>
    <name evidence="3" type="ORF">CVT26_012754</name>
</gene>
<evidence type="ECO:0000313" key="3">
    <source>
        <dbReference type="EMBL" id="PPQ85997.1"/>
    </source>
</evidence>
<feature type="compositionally biased region" description="Basic and acidic residues" evidence="1">
    <location>
        <begin position="406"/>
        <end position="415"/>
    </location>
</feature>
<feature type="compositionally biased region" description="Low complexity" evidence="1">
    <location>
        <begin position="320"/>
        <end position="334"/>
    </location>
</feature>
<evidence type="ECO:0000256" key="1">
    <source>
        <dbReference type="SAM" id="MobiDB-lite"/>
    </source>
</evidence>
<dbReference type="EMBL" id="NHYE01004168">
    <property type="protein sequence ID" value="PPQ85997.1"/>
    <property type="molecule type" value="Genomic_DNA"/>
</dbReference>
<feature type="compositionally biased region" description="Pro residues" evidence="1">
    <location>
        <begin position="430"/>
        <end position="439"/>
    </location>
</feature>
<keyword evidence="2" id="KW-0812">Transmembrane</keyword>
<keyword evidence="2" id="KW-1133">Transmembrane helix</keyword>
<evidence type="ECO:0000256" key="2">
    <source>
        <dbReference type="SAM" id="Phobius"/>
    </source>
</evidence>
<dbReference type="InParanoid" id="A0A409X5J0"/>
<accession>A0A409X5J0</accession>
<keyword evidence="4" id="KW-1185">Reference proteome</keyword>
<comment type="caution">
    <text evidence="3">The sequence shown here is derived from an EMBL/GenBank/DDBJ whole genome shotgun (WGS) entry which is preliminary data.</text>
</comment>
<organism evidence="3 4">
    <name type="scientific">Gymnopilus dilepis</name>
    <dbReference type="NCBI Taxonomy" id="231916"/>
    <lineage>
        <taxon>Eukaryota</taxon>
        <taxon>Fungi</taxon>
        <taxon>Dikarya</taxon>
        <taxon>Basidiomycota</taxon>
        <taxon>Agaricomycotina</taxon>
        <taxon>Agaricomycetes</taxon>
        <taxon>Agaricomycetidae</taxon>
        <taxon>Agaricales</taxon>
        <taxon>Agaricineae</taxon>
        <taxon>Hymenogastraceae</taxon>
        <taxon>Gymnopilus</taxon>
    </lineage>
</organism>
<feature type="transmembrane region" description="Helical" evidence="2">
    <location>
        <begin position="238"/>
        <end position="262"/>
    </location>
</feature>
<dbReference type="STRING" id="231916.A0A409X5J0"/>
<evidence type="ECO:0000313" key="4">
    <source>
        <dbReference type="Proteomes" id="UP000284706"/>
    </source>
</evidence>
<protein>
    <submittedName>
        <fullName evidence="3">Uncharacterized protein</fullName>
    </submittedName>
</protein>
<feature type="region of interest" description="Disordered" evidence="1">
    <location>
        <begin position="364"/>
        <end position="439"/>
    </location>
</feature>
<feature type="compositionally biased region" description="Low complexity" evidence="1">
    <location>
        <begin position="1"/>
        <end position="10"/>
    </location>
</feature>
<name>A0A409X5J0_9AGAR</name>
<keyword evidence="2" id="KW-0472">Membrane</keyword>
<feature type="region of interest" description="Disordered" evidence="1">
    <location>
        <begin position="320"/>
        <end position="339"/>
    </location>
</feature>
<feature type="compositionally biased region" description="Acidic residues" evidence="1">
    <location>
        <begin position="370"/>
        <end position="385"/>
    </location>
</feature>
<sequence>MSLRPSSSSPWPAPTPPPTKRRRVHVELEERQIIADQSQVAQAKQACQLLSGNNVYSCFPTADTVIPQHEWATFVWNSRLPFFTQTNLVDVFLFRADSQQQLLHFPNQPNPSDRAGSVSAQVNDTWFGDDGLKFNGTNVSFPFFWVVIRSDHTLDGNQIPQPIFTAVQTTVLDSVATASALAAASSSSAAAAASLSSLSSLSSASSASAARQSSLSRATAQPTGAVQHAASATSFPHWAIAVIVILGFLAIACTCILIFLIIRRVRRRQRREASLRNSIGSASPMMPRTSEGTHGNPDMIQRYDSAGSPLLAPAVLAGGAASGHGTTTHDGASTISDSGGPFSGADAAIMADAFRKMLRKPDFASRPVEEGESPEQPEGEAEGDEGIVGVGSAPPPHPGESVLRGELAEEGRDIRSVSSSRGVKVETHPRPPTPPPPES</sequence>
<feature type="region of interest" description="Disordered" evidence="1">
    <location>
        <begin position="1"/>
        <end position="22"/>
    </location>
</feature>
<dbReference type="AlphaFoldDB" id="A0A409X5J0"/>
<proteinExistence type="predicted"/>
<reference evidence="3 4" key="1">
    <citation type="journal article" date="2018" name="Evol. Lett.">
        <title>Horizontal gene cluster transfer increased hallucinogenic mushroom diversity.</title>
        <authorList>
            <person name="Reynolds H.T."/>
            <person name="Vijayakumar V."/>
            <person name="Gluck-Thaler E."/>
            <person name="Korotkin H.B."/>
            <person name="Matheny P.B."/>
            <person name="Slot J.C."/>
        </authorList>
    </citation>
    <scope>NUCLEOTIDE SEQUENCE [LARGE SCALE GENOMIC DNA]</scope>
    <source>
        <strain evidence="3 4">SRW20</strain>
    </source>
</reference>
<dbReference type="OrthoDB" id="2278929at2759"/>